<dbReference type="PANTHER" id="PTHR43651:SF3">
    <property type="entry name" value="1,4-ALPHA-GLUCAN-BRANCHING ENZYME"/>
    <property type="match status" value="1"/>
</dbReference>
<feature type="active site" description="Proton donor" evidence="10 11">
    <location>
        <position position="453"/>
    </location>
</feature>
<dbReference type="Pfam" id="PF22019">
    <property type="entry name" value="GlgB_N"/>
    <property type="match status" value="1"/>
</dbReference>
<dbReference type="CDD" id="cd02855">
    <property type="entry name" value="E_set_GBE_prok_N"/>
    <property type="match status" value="1"/>
</dbReference>
<organism evidence="13">
    <name type="scientific">Chlamydia pneumoniae</name>
    <name type="common">Chlamydophila pneumoniae</name>
    <dbReference type="NCBI Taxonomy" id="83558"/>
    <lineage>
        <taxon>Bacteria</taxon>
        <taxon>Pseudomonadati</taxon>
        <taxon>Chlamydiota</taxon>
        <taxon>Chlamydiia</taxon>
        <taxon>Chlamydiales</taxon>
        <taxon>Chlamydiaceae</taxon>
        <taxon>Chlamydia/Chlamydophila group</taxon>
        <taxon>Chlamydia</taxon>
    </lineage>
</organism>
<dbReference type="PANTHER" id="PTHR43651">
    <property type="entry name" value="1,4-ALPHA-GLUCAN-BRANCHING ENZYME"/>
    <property type="match status" value="1"/>
</dbReference>
<evidence type="ECO:0000256" key="5">
    <source>
        <dbReference type="ARBA" id="ARBA00022600"/>
    </source>
</evidence>
<keyword evidence="6 10" id="KW-0328">Glycosyltransferase</keyword>
<comment type="subunit">
    <text evidence="10">Monomer.</text>
</comment>
<dbReference type="InterPro" id="IPR044143">
    <property type="entry name" value="GlgB_N_E_set_prok"/>
</dbReference>
<accession>A0A0F7WYT5</accession>
<dbReference type="HAMAP" id="MF_00685">
    <property type="entry name" value="GlgB"/>
    <property type="match status" value="1"/>
</dbReference>
<keyword evidence="5 10" id="KW-0321">Glycogen metabolism</keyword>
<dbReference type="InterPro" id="IPR004193">
    <property type="entry name" value="Glyco_hydro_13_N"/>
</dbReference>
<dbReference type="SUPFAM" id="SSF81296">
    <property type="entry name" value="E set domains"/>
    <property type="match status" value="2"/>
</dbReference>
<evidence type="ECO:0000259" key="12">
    <source>
        <dbReference type="SMART" id="SM00642"/>
    </source>
</evidence>
<dbReference type="InterPro" id="IPR037439">
    <property type="entry name" value="Branching_enzy"/>
</dbReference>
<comment type="catalytic activity">
    <reaction evidence="1 10">
        <text>Transfers a segment of a (1-&gt;4)-alpha-D-glucan chain to a primary hydroxy group in a similar glucan chain.</text>
        <dbReference type="EC" id="2.4.1.18"/>
    </reaction>
</comment>
<dbReference type="SUPFAM" id="SSF51445">
    <property type="entry name" value="(Trans)glycosidases"/>
    <property type="match status" value="1"/>
</dbReference>
<evidence type="ECO:0000256" key="3">
    <source>
        <dbReference type="ARBA" id="ARBA00004964"/>
    </source>
</evidence>
<dbReference type="EMBL" id="LN847049">
    <property type="protein sequence ID" value="CRI42588.1"/>
    <property type="molecule type" value="Genomic_DNA"/>
</dbReference>
<comment type="pathway">
    <text evidence="3 10">Glycan biosynthesis; glycogen biosynthesis.</text>
</comment>
<evidence type="ECO:0000256" key="4">
    <source>
        <dbReference type="ARBA" id="ARBA00009000"/>
    </source>
</evidence>
<dbReference type="InterPro" id="IPR054169">
    <property type="entry name" value="GlgB_N"/>
</dbReference>
<dbReference type="EC" id="2.4.1.18" evidence="10"/>
<keyword evidence="9 10" id="KW-0119">Carbohydrate metabolism</keyword>
<dbReference type="InterPro" id="IPR013783">
    <property type="entry name" value="Ig-like_fold"/>
</dbReference>
<dbReference type="NCBIfam" id="TIGR01515">
    <property type="entry name" value="branching_enzym"/>
    <property type="match status" value="1"/>
</dbReference>
<dbReference type="Gene3D" id="2.60.40.1180">
    <property type="entry name" value="Golgi alpha-mannosidase II"/>
    <property type="match status" value="1"/>
</dbReference>
<keyword evidence="7 10" id="KW-0808">Transferase</keyword>
<dbReference type="GO" id="GO:0004553">
    <property type="term" value="F:hydrolase activity, hydrolyzing O-glycosyl compounds"/>
    <property type="evidence" value="ECO:0007669"/>
    <property type="project" value="InterPro"/>
</dbReference>
<dbReference type="NCBIfam" id="NF003811">
    <property type="entry name" value="PRK05402.1"/>
    <property type="match status" value="1"/>
</dbReference>
<dbReference type="Gene3D" id="2.60.40.10">
    <property type="entry name" value="Immunoglobulins"/>
    <property type="match status" value="1"/>
</dbReference>
<dbReference type="Pfam" id="PF02922">
    <property type="entry name" value="CBM_48"/>
    <property type="match status" value="1"/>
</dbReference>
<dbReference type="InterPro" id="IPR014756">
    <property type="entry name" value="Ig_E-set"/>
</dbReference>
<evidence type="ECO:0000256" key="7">
    <source>
        <dbReference type="ARBA" id="ARBA00022679"/>
    </source>
</evidence>
<dbReference type="NCBIfam" id="NF008967">
    <property type="entry name" value="PRK12313.1"/>
    <property type="match status" value="1"/>
</dbReference>
<dbReference type="AlphaFoldDB" id="A0A0F7WYT5"/>
<comment type="function">
    <text evidence="2 10">Catalyzes the formation of the alpha-1,6-glucosidic linkages in glycogen by scission of a 1,4-alpha-linked oligosaccharide from growing alpha-1,4-glucan chains and the subsequent attachment of the oligosaccharide to the alpha-1,6 position.</text>
</comment>
<gene>
    <name evidence="10" type="primary">glgB</name>
    <name evidence="13" type="ORF">BN1224_DC9_BS_00710</name>
</gene>
<name>A0A0F7WYT5_CHLPN</name>
<dbReference type="InterPro" id="IPR006407">
    <property type="entry name" value="GlgB"/>
</dbReference>
<evidence type="ECO:0000256" key="9">
    <source>
        <dbReference type="ARBA" id="ARBA00023277"/>
    </source>
</evidence>
<dbReference type="GO" id="GO:0005829">
    <property type="term" value="C:cytosol"/>
    <property type="evidence" value="ECO:0007669"/>
    <property type="project" value="TreeGrafter"/>
</dbReference>
<dbReference type="PIRSF" id="PIRSF000463">
    <property type="entry name" value="GlgB"/>
    <property type="match status" value="1"/>
</dbReference>
<dbReference type="GO" id="GO:0043169">
    <property type="term" value="F:cation binding"/>
    <property type="evidence" value="ECO:0007669"/>
    <property type="project" value="InterPro"/>
</dbReference>
<dbReference type="Pfam" id="PF00128">
    <property type="entry name" value="Alpha-amylase"/>
    <property type="match status" value="2"/>
</dbReference>
<proteinExistence type="inferred from homology"/>
<dbReference type="InterPro" id="IPR006048">
    <property type="entry name" value="A-amylase/branching_C"/>
</dbReference>
<protein>
    <recommendedName>
        <fullName evidence="10">1,4-alpha-glucan branching enzyme GlgB</fullName>
        <ecNumber evidence="10">2.4.1.18</ecNumber>
    </recommendedName>
    <alternativeName>
        <fullName evidence="10">1,4-alpha-D-glucan:1,4-alpha-D-glucan 6-glucosyl-transferase</fullName>
    </alternativeName>
    <alternativeName>
        <fullName evidence="10">Alpha-(1-&gt;4)-glucan branching enzyme</fullName>
    </alternativeName>
    <alternativeName>
        <fullName evidence="10">Glycogen branching enzyme</fullName>
        <shortName evidence="10">BE</shortName>
    </alternativeName>
</protein>
<keyword evidence="8 10" id="KW-0320">Glycogen biosynthesis</keyword>
<dbReference type="GO" id="GO:0005978">
    <property type="term" value="P:glycogen biosynthetic process"/>
    <property type="evidence" value="ECO:0007669"/>
    <property type="project" value="UniProtKB-UniRule"/>
</dbReference>
<dbReference type="CDD" id="cd11322">
    <property type="entry name" value="AmyAc_Glg_BE"/>
    <property type="match status" value="1"/>
</dbReference>
<dbReference type="InterPro" id="IPR006047">
    <property type="entry name" value="GH13_cat_dom"/>
</dbReference>
<evidence type="ECO:0000256" key="11">
    <source>
        <dbReference type="PIRSR" id="PIRSR000463-1"/>
    </source>
</evidence>
<dbReference type="FunFam" id="2.60.40.10:FF:000169">
    <property type="entry name" value="1,4-alpha-glucan branching enzyme GlgB"/>
    <property type="match status" value="1"/>
</dbReference>
<evidence type="ECO:0000313" key="13">
    <source>
        <dbReference type="EMBL" id="CRI42588.1"/>
    </source>
</evidence>
<sequence length="720" mass="82844">MVDKLIHPWDLDLLVSGRQKDPHKLLGILASEDSSDHIVIFRPGAHTVAIELLGELHHAVAHRSGLFFLSVPKGIGHGDYRVYHQNGLLAHDPYAFPPLWGEIDSFLFHRGTHYRIYERMGAIPMEVQGISGVLFVLWAPHAQRVSVVGDFNFWHGLVNPLRKISDQGIWELFVPGLGEGIRYKWEIVTQSGNVIVKTDPYGKSFDPPPQGTARVADSESYSWSDHRWMERRSKQSEGPITIYEVHLGSWQWQEGRPLSYSEMAHRLASYCKEMHYTHVELLPITEHPLNESWGYQVTGYYAPTSRYGTLQEFQYFVDYLHKENIGVILDWVPGHFPVDAFALASFDGEPLYEYTGHSQALHPHWNTFTFDYSRHEVTNFLLGSALFWLDKMHIDGLRVDAVASMLYRDYGREDGEWTPNIYGGKENLESIEFLKHLNSVIHKEFSGVLTFAEESTAFPGVTKDVDQGGLGFDYKWNLGWMHDTFHYFMKDPMYRKYHQKDLTFSLWYAFQESFILPLSHDEVVHGKGSLVNKLPGDTWTRFAQMRVLLSYQICLPGKKLLFMGGEFGQYGEWSPDRPLDWELLNHHYHKTLRNCVSALNALYIHQPYLWMQESSQECFHWVDFHDIENNVIAYYRFAGSNRSSALLCVHHFSASTFPSYVLRCEGVKHCELLLNTDHESFGGSGKGNRAPVVCQDHGVAWGLDIELPPLATVIYLVTFF</sequence>
<dbReference type="GO" id="GO:0003844">
    <property type="term" value="F:1,4-alpha-glucan branching enzyme activity"/>
    <property type="evidence" value="ECO:0007669"/>
    <property type="project" value="UniProtKB-UniRule"/>
</dbReference>
<reference evidence="13" key="1">
    <citation type="submission" date="2015-05" db="EMBL/GenBank/DDBJ databases">
        <authorList>
            <person name="Rattei Thomas"/>
        </authorList>
    </citation>
    <scope>NUCLEOTIDE SEQUENCE</scope>
    <source>
        <strain evidence="13">DC9</strain>
    </source>
</reference>
<dbReference type="InterPro" id="IPR017853">
    <property type="entry name" value="GH"/>
</dbReference>
<dbReference type="SUPFAM" id="SSF51011">
    <property type="entry name" value="Glycosyl hydrolase domain"/>
    <property type="match status" value="1"/>
</dbReference>
<evidence type="ECO:0000256" key="1">
    <source>
        <dbReference type="ARBA" id="ARBA00000826"/>
    </source>
</evidence>
<feature type="domain" description="Glycosyl hydrolase family 13 catalytic" evidence="12">
    <location>
        <begin position="244"/>
        <end position="605"/>
    </location>
</feature>
<evidence type="ECO:0000256" key="2">
    <source>
        <dbReference type="ARBA" id="ARBA00002953"/>
    </source>
</evidence>
<dbReference type="FunFam" id="3.20.20.80:FF:000003">
    <property type="entry name" value="1,4-alpha-glucan branching enzyme GlgB"/>
    <property type="match status" value="1"/>
</dbReference>
<dbReference type="InterPro" id="IPR013780">
    <property type="entry name" value="Glyco_hydro_b"/>
</dbReference>
<dbReference type="Pfam" id="PF02806">
    <property type="entry name" value="Alpha-amylase_C"/>
    <property type="match status" value="1"/>
</dbReference>
<evidence type="ECO:0000256" key="6">
    <source>
        <dbReference type="ARBA" id="ARBA00022676"/>
    </source>
</evidence>
<dbReference type="SMART" id="SM00642">
    <property type="entry name" value="Aamy"/>
    <property type="match status" value="1"/>
</dbReference>
<dbReference type="UniPathway" id="UPA00164"/>
<dbReference type="Gene3D" id="3.20.20.80">
    <property type="entry name" value="Glycosidases"/>
    <property type="match status" value="1"/>
</dbReference>
<comment type="similarity">
    <text evidence="4 10">Belongs to the glycosyl hydrolase 13 family. GlgB subfamily.</text>
</comment>
<feature type="active site" description="Nucleophile" evidence="10 11">
    <location>
        <position position="400"/>
    </location>
</feature>
<evidence type="ECO:0000256" key="8">
    <source>
        <dbReference type="ARBA" id="ARBA00023056"/>
    </source>
</evidence>
<evidence type="ECO:0000256" key="10">
    <source>
        <dbReference type="HAMAP-Rule" id="MF_00685"/>
    </source>
</evidence>